<keyword evidence="1" id="KW-0732">Signal</keyword>
<evidence type="ECO:0000313" key="3">
    <source>
        <dbReference type="EMBL" id="MBI3126625.1"/>
    </source>
</evidence>
<evidence type="ECO:0000313" key="4">
    <source>
        <dbReference type="Proteomes" id="UP000782312"/>
    </source>
</evidence>
<proteinExistence type="predicted"/>
<sequence>MKVPALLFLSALWLAPAPSGAQEPAPSGAQEKGEWRTAYGGPAEAFHAAALKPGDGRRLLGRIRFSGWRAEPPRVDYEKQVMVGICLGRRPTGGYGVRFLSAGPEKEGGKEYLVVRYEEARPGGFATQALTTPCLLKVLPRPGGPERPVLFERTLRQWFRNDLERER</sequence>
<name>A0A932MLJ5_UNCTE</name>
<dbReference type="GO" id="GO:0006508">
    <property type="term" value="P:proteolysis"/>
    <property type="evidence" value="ECO:0007669"/>
    <property type="project" value="UniProtKB-KW"/>
</dbReference>
<keyword evidence="3" id="KW-0645">Protease</keyword>
<protein>
    <submittedName>
        <fullName evidence="3">Protease complex subunit PrcB family protein</fullName>
    </submittedName>
</protein>
<feature type="domain" description="PrcB C-terminal" evidence="2">
    <location>
        <begin position="83"/>
        <end position="136"/>
    </location>
</feature>
<accession>A0A932MLJ5</accession>
<dbReference type="GO" id="GO:0008233">
    <property type="term" value="F:peptidase activity"/>
    <property type="evidence" value="ECO:0007669"/>
    <property type="project" value="UniProtKB-KW"/>
</dbReference>
<evidence type="ECO:0000256" key="1">
    <source>
        <dbReference type="SAM" id="SignalP"/>
    </source>
</evidence>
<dbReference type="InterPro" id="IPR025748">
    <property type="entry name" value="PrcB_C_dom"/>
</dbReference>
<feature type="chain" id="PRO_5038126025" evidence="1">
    <location>
        <begin position="22"/>
        <end position="167"/>
    </location>
</feature>
<organism evidence="3 4">
    <name type="scientific">Tectimicrobiota bacterium</name>
    <dbReference type="NCBI Taxonomy" id="2528274"/>
    <lineage>
        <taxon>Bacteria</taxon>
        <taxon>Pseudomonadati</taxon>
        <taxon>Nitrospinota/Tectimicrobiota group</taxon>
        <taxon>Candidatus Tectimicrobiota</taxon>
    </lineage>
</organism>
<dbReference type="EMBL" id="JACPUR010000006">
    <property type="protein sequence ID" value="MBI3126625.1"/>
    <property type="molecule type" value="Genomic_DNA"/>
</dbReference>
<dbReference type="Pfam" id="PF14343">
    <property type="entry name" value="PrcB_C"/>
    <property type="match status" value="1"/>
</dbReference>
<evidence type="ECO:0000259" key="2">
    <source>
        <dbReference type="Pfam" id="PF14343"/>
    </source>
</evidence>
<keyword evidence="3" id="KW-0378">Hydrolase</keyword>
<dbReference type="Proteomes" id="UP000782312">
    <property type="component" value="Unassembled WGS sequence"/>
</dbReference>
<dbReference type="AlphaFoldDB" id="A0A932MLJ5"/>
<comment type="caution">
    <text evidence="3">The sequence shown here is derived from an EMBL/GenBank/DDBJ whole genome shotgun (WGS) entry which is preliminary data.</text>
</comment>
<feature type="signal peptide" evidence="1">
    <location>
        <begin position="1"/>
        <end position="21"/>
    </location>
</feature>
<reference evidence="3" key="1">
    <citation type="submission" date="2020-07" db="EMBL/GenBank/DDBJ databases">
        <title>Huge and variable diversity of episymbiotic CPR bacteria and DPANN archaea in groundwater ecosystems.</title>
        <authorList>
            <person name="He C.Y."/>
            <person name="Keren R."/>
            <person name="Whittaker M."/>
            <person name="Farag I.F."/>
            <person name="Doudna J."/>
            <person name="Cate J.H.D."/>
            <person name="Banfield J.F."/>
        </authorList>
    </citation>
    <scope>NUCLEOTIDE SEQUENCE</scope>
    <source>
        <strain evidence="3">NC_groundwater_763_Ag_S-0.2um_68_21</strain>
    </source>
</reference>
<gene>
    <name evidence="3" type="ORF">HYZ11_03370</name>
</gene>